<gene>
    <name evidence="2" type="ORF">HNP73_001570</name>
</gene>
<dbReference type="EMBL" id="JACHFM010000002">
    <property type="protein sequence ID" value="MBB5221634.1"/>
    <property type="molecule type" value="Genomic_DNA"/>
</dbReference>
<dbReference type="Proteomes" id="UP000549457">
    <property type="component" value="Unassembled WGS sequence"/>
</dbReference>
<accession>A0A840SKX9</accession>
<dbReference type="Pfam" id="PF01882">
    <property type="entry name" value="DUF58"/>
    <property type="match status" value="1"/>
</dbReference>
<dbReference type="PANTHER" id="PTHR33608">
    <property type="entry name" value="BLL2464 PROTEIN"/>
    <property type="match status" value="1"/>
</dbReference>
<dbReference type="InterPro" id="IPR036465">
    <property type="entry name" value="vWFA_dom_sf"/>
</dbReference>
<name>A0A840SKX9_9RHOB</name>
<dbReference type="RefSeq" id="WP_184148109.1">
    <property type="nucleotide sequence ID" value="NZ_JACHFM010000002.1"/>
</dbReference>
<dbReference type="InterPro" id="IPR002881">
    <property type="entry name" value="DUF58"/>
</dbReference>
<organism evidence="2 3">
    <name type="scientific">Amaricoccus macauensis</name>
    <dbReference type="NCBI Taxonomy" id="57001"/>
    <lineage>
        <taxon>Bacteria</taxon>
        <taxon>Pseudomonadati</taxon>
        <taxon>Pseudomonadota</taxon>
        <taxon>Alphaproteobacteria</taxon>
        <taxon>Rhodobacterales</taxon>
        <taxon>Paracoccaceae</taxon>
        <taxon>Amaricoccus</taxon>
    </lineage>
</organism>
<evidence type="ECO:0000259" key="1">
    <source>
        <dbReference type="Pfam" id="PF01882"/>
    </source>
</evidence>
<reference evidence="2 3" key="1">
    <citation type="submission" date="2020-08" db="EMBL/GenBank/DDBJ databases">
        <title>Genomic Encyclopedia of Type Strains, Phase IV (KMG-IV): sequencing the most valuable type-strain genomes for metagenomic binning, comparative biology and taxonomic classification.</title>
        <authorList>
            <person name="Goeker M."/>
        </authorList>
    </citation>
    <scope>NUCLEOTIDE SEQUENCE [LARGE SCALE GENOMIC DNA]</scope>
    <source>
        <strain evidence="2 3">DSM 101730</strain>
    </source>
</reference>
<protein>
    <submittedName>
        <fullName evidence="2">Uncharacterized protein (DUF58 family)</fullName>
    </submittedName>
</protein>
<dbReference type="SUPFAM" id="SSF53300">
    <property type="entry name" value="vWA-like"/>
    <property type="match status" value="1"/>
</dbReference>
<sequence>MSSEADGPGLAALGRAIVWKFRRRQAGVRPGAHRGRFAGADGLFTDLAPILACPDPRRLDLRRSVVDPFGMPAVRRFELPTTVTVHVVVDLSASLASRGASDRHRLAALLAGAFAEAAHACGDASALAVALGSEAEFALPPGRGRERTAAFRDTVLSVRPSGTGIEGLLGIAAALPRRRTLVVLISDMELAPTDLDAVLAAFDGHALIPVWLRDSALEAVDTGTGPLPGIARMQDPETGRTALVVLGRRRVEAWRAGRERRREELHAVLASRGREAVTVLDRVQVAAFAETLARVLP</sequence>
<dbReference type="AlphaFoldDB" id="A0A840SKX9"/>
<evidence type="ECO:0000313" key="2">
    <source>
        <dbReference type="EMBL" id="MBB5221634.1"/>
    </source>
</evidence>
<proteinExistence type="predicted"/>
<keyword evidence="3" id="KW-1185">Reference proteome</keyword>
<evidence type="ECO:0000313" key="3">
    <source>
        <dbReference type="Proteomes" id="UP000549457"/>
    </source>
</evidence>
<feature type="domain" description="DUF58" evidence="1">
    <location>
        <begin position="70"/>
        <end position="251"/>
    </location>
</feature>
<dbReference type="PANTHER" id="PTHR33608:SF6">
    <property type="entry name" value="BLL2464 PROTEIN"/>
    <property type="match status" value="1"/>
</dbReference>
<comment type="caution">
    <text evidence="2">The sequence shown here is derived from an EMBL/GenBank/DDBJ whole genome shotgun (WGS) entry which is preliminary data.</text>
</comment>